<dbReference type="PROSITE" id="PS51705">
    <property type="entry name" value="G_HFLX"/>
    <property type="match status" value="1"/>
</dbReference>
<feature type="binding site" evidence="7">
    <location>
        <begin position="318"/>
        <end position="321"/>
    </location>
    <ligand>
        <name>GTP</name>
        <dbReference type="ChEBI" id="CHEBI:37565"/>
    </ligand>
</feature>
<evidence type="ECO:0000256" key="7">
    <source>
        <dbReference type="PIRSR" id="PIRSR006809-1"/>
    </source>
</evidence>
<dbReference type="InterPro" id="IPR042108">
    <property type="entry name" value="GTPase_HflX_N_sf"/>
</dbReference>
<proteinExistence type="inferred from homology"/>
<dbReference type="InterPro" id="IPR006073">
    <property type="entry name" value="GTP-bd"/>
</dbReference>
<comment type="function">
    <text evidence="6">GTPase that associates with the 50S ribosomal subunit and may have a role during protein synthesis or ribosome biogenesis.</text>
</comment>
<keyword evidence="5 6" id="KW-0342">GTP-binding</keyword>
<dbReference type="InterPro" id="IPR032305">
    <property type="entry name" value="GTP-bd_M"/>
</dbReference>
<dbReference type="Gene3D" id="3.40.50.300">
    <property type="entry name" value="P-loop containing nucleotide triphosphate hydrolases"/>
    <property type="match status" value="1"/>
</dbReference>
<dbReference type="InterPro" id="IPR035647">
    <property type="entry name" value="EFG_III/V"/>
</dbReference>
<dbReference type="NCBIfam" id="NF008280">
    <property type="entry name" value="PRK11058.1"/>
    <property type="match status" value="1"/>
</dbReference>
<dbReference type="PRINTS" id="PR00326">
    <property type="entry name" value="GTP1OBG"/>
</dbReference>
<dbReference type="SUPFAM" id="SSF54980">
    <property type="entry name" value="EF-G C-terminal domain-like"/>
    <property type="match status" value="1"/>
</dbReference>
<feature type="domain" description="Hflx-type G" evidence="9">
    <location>
        <begin position="199"/>
        <end position="366"/>
    </location>
</feature>
<dbReference type="Pfam" id="PF01926">
    <property type="entry name" value="MMR_HSR1"/>
    <property type="match status" value="1"/>
</dbReference>
<dbReference type="GO" id="GO:0097216">
    <property type="term" value="F:guanosine tetraphosphate binding"/>
    <property type="evidence" value="ECO:0007669"/>
    <property type="project" value="UniProtKB-ARBA"/>
</dbReference>
<dbReference type="PANTHER" id="PTHR10229:SF0">
    <property type="entry name" value="GTP-BINDING PROTEIN 6-RELATED"/>
    <property type="match status" value="1"/>
</dbReference>
<dbReference type="GO" id="GO:0043022">
    <property type="term" value="F:ribosome binding"/>
    <property type="evidence" value="ECO:0007669"/>
    <property type="project" value="TreeGrafter"/>
</dbReference>
<dbReference type="AlphaFoldDB" id="A0A2S5KHX0"/>
<comment type="caution">
    <text evidence="10">The sequence shown here is derived from an EMBL/GenBank/DDBJ whole genome shotgun (WGS) entry which is preliminary data.</text>
</comment>
<feature type="binding site" evidence="7">
    <location>
        <begin position="252"/>
        <end position="255"/>
    </location>
    <ligand>
        <name>GTP</name>
        <dbReference type="ChEBI" id="CHEBI:37565"/>
    </ligand>
</feature>
<dbReference type="FunFam" id="3.40.50.11060:FF:000001">
    <property type="entry name" value="GTPase HflX"/>
    <property type="match status" value="1"/>
</dbReference>
<comment type="cofactor">
    <cofactor evidence="8">
        <name>Mg(2+)</name>
        <dbReference type="ChEBI" id="CHEBI:18420"/>
    </cofactor>
</comment>
<dbReference type="InterPro" id="IPR030394">
    <property type="entry name" value="G_HFLX_dom"/>
</dbReference>
<evidence type="ECO:0000256" key="6">
    <source>
        <dbReference type="HAMAP-Rule" id="MF_00900"/>
    </source>
</evidence>
<comment type="subunit">
    <text evidence="6">Monomer. Associates with the 50S ribosomal subunit.</text>
</comment>
<dbReference type="InterPro" id="IPR016496">
    <property type="entry name" value="GTPase_HflX"/>
</dbReference>
<evidence type="ECO:0000256" key="3">
    <source>
        <dbReference type="ARBA" id="ARBA00022741"/>
    </source>
</evidence>
<dbReference type="GO" id="GO:0003924">
    <property type="term" value="F:GTPase activity"/>
    <property type="evidence" value="ECO:0007669"/>
    <property type="project" value="UniProtKB-UniRule"/>
</dbReference>
<dbReference type="OrthoDB" id="9764784at2"/>
<feature type="binding site" evidence="7">
    <location>
        <begin position="344"/>
        <end position="346"/>
    </location>
    <ligand>
        <name>GTP</name>
        <dbReference type="ChEBI" id="CHEBI:37565"/>
    </ligand>
</feature>
<evidence type="ECO:0000256" key="8">
    <source>
        <dbReference type="PIRSR" id="PIRSR006809-2"/>
    </source>
</evidence>
<reference evidence="10 11" key="1">
    <citation type="submission" date="2018-02" db="EMBL/GenBank/DDBJ databases">
        <title>novel marine gammaproteobacteria from coastal saline agro ecosystem.</title>
        <authorList>
            <person name="Krishnan R."/>
            <person name="Ramesh Kumar N."/>
        </authorList>
    </citation>
    <scope>NUCLEOTIDE SEQUENCE [LARGE SCALE GENOMIC DNA]</scope>
    <source>
        <strain evidence="10 11">228</strain>
    </source>
</reference>
<feature type="binding site" evidence="8">
    <location>
        <position position="212"/>
    </location>
    <ligand>
        <name>Mg(2+)</name>
        <dbReference type="ChEBI" id="CHEBI:18420"/>
    </ligand>
</feature>
<feature type="binding site" evidence="7">
    <location>
        <begin position="205"/>
        <end position="212"/>
    </location>
    <ligand>
        <name>GTP</name>
        <dbReference type="ChEBI" id="CHEBI:37565"/>
    </ligand>
</feature>
<accession>A0A2S5KHX0</accession>
<evidence type="ECO:0000256" key="4">
    <source>
        <dbReference type="ARBA" id="ARBA00022842"/>
    </source>
</evidence>
<dbReference type="InterPro" id="IPR025121">
    <property type="entry name" value="GTPase_HflX_N"/>
</dbReference>
<organism evidence="10 11">
    <name type="scientific">Proteobacteria bacterium 228</name>
    <dbReference type="NCBI Taxonomy" id="2083153"/>
    <lineage>
        <taxon>Bacteria</taxon>
        <taxon>Pseudomonadati</taxon>
        <taxon>Pseudomonadota</taxon>
    </lineage>
</organism>
<dbReference type="EMBL" id="PRLP01000148">
    <property type="protein sequence ID" value="PPC74417.1"/>
    <property type="molecule type" value="Genomic_DNA"/>
</dbReference>
<name>A0A2S5KHX0_9PROT</name>
<keyword evidence="3 6" id="KW-0547">Nucleotide-binding</keyword>
<dbReference type="Pfam" id="PF16360">
    <property type="entry name" value="GTP-bdg_M"/>
    <property type="match status" value="1"/>
</dbReference>
<evidence type="ECO:0000256" key="5">
    <source>
        <dbReference type="ARBA" id="ARBA00023134"/>
    </source>
</evidence>
<feature type="binding site" evidence="7">
    <location>
        <begin position="230"/>
        <end position="234"/>
    </location>
    <ligand>
        <name>GTP</name>
        <dbReference type="ChEBI" id="CHEBI:37565"/>
    </ligand>
</feature>
<evidence type="ECO:0000256" key="1">
    <source>
        <dbReference type="ARBA" id="ARBA00022490"/>
    </source>
</evidence>
<dbReference type="GO" id="GO:0005525">
    <property type="term" value="F:GTP binding"/>
    <property type="evidence" value="ECO:0007669"/>
    <property type="project" value="UniProtKB-UniRule"/>
</dbReference>
<comment type="subcellular location">
    <subcellularLocation>
        <location evidence="6">Cytoplasm</location>
    </subcellularLocation>
    <text evidence="6">May associate with membranes.</text>
</comment>
<keyword evidence="4 8" id="KW-0460">Magnesium</keyword>
<dbReference type="CDD" id="cd01878">
    <property type="entry name" value="HflX"/>
    <property type="match status" value="1"/>
</dbReference>
<dbReference type="Pfam" id="PF13167">
    <property type="entry name" value="GTP-bdg_N"/>
    <property type="match status" value="1"/>
</dbReference>
<feature type="binding site" evidence="8">
    <location>
        <position position="232"/>
    </location>
    <ligand>
        <name>Mg(2+)</name>
        <dbReference type="ChEBI" id="CHEBI:18420"/>
    </ligand>
</feature>
<dbReference type="PANTHER" id="PTHR10229">
    <property type="entry name" value="GTP-BINDING PROTEIN HFLX"/>
    <property type="match status" value="1"/>
</dbReference>
<dbReference type="GO" id="GO:0005737">
    <property type="term" value="C:cytoplasm"/>
    <property type="evidence" value="ECO:0007669"/>
    <property type="project" value="UniProtKB-SubCell"/>
</dbReference>
<dbReference type="NCBIfam" id="TIGR03156">
    <property type="entry name" value="GTP_HflX"/>
    <property type="match status" value="1"/>
</dbReference>
<dbReference type="FunFam" id="3.40.50.300:FF:000173">
    <property type="entry name" value="GTPase HflX"/>
    <property type="match status" value="1"/>
</dbReference>
<evidence type="ECO:0000313" key="10">
    <source>
        <dbReference type="EMBL" id="PPC74417.1"/>
    </source>
</evidence>
<dbReference type="HAMAP" id="MF_00900">
    <property type="entry name" value="GTPase_HflX"/>
    <property type="match status" value="1"/>
</dbReference>
<dbReference type="InterPro" id="IPR027417">
    <property type="entry name" value="P-loop_NTPase"/>
</dbReference>
<dbReference type="Gene3D" id="3.40.50.11060">
    <property type="entry name" value="GTPase HflX, N-terminal domain"/>
    <property type="match status" value="1"/>
</dbReference>
<dbReference type="SUPFAM" id="SSF52540">
    <property type="entry name" value="P-loop containing nucleoside triphosphate hydrolases"/>
    <property type="match status" value="1"/>
</dbReference>
<dbReference type="GO" id="GO:0046872">
    <property type="term" value="F:metal ion binding"/>
    <property type="evidence" value="ECO:0007669"/>
    <property type="project" value="UniProtKB-KW"/>
</dbReference>
<comment type="similarity">
    <text evidence="6">Belongs to the TRAFAC class OBG-HflX-like GTPase superfamily. HflX GTPase family.</text>
</comment>
<dbReference type="Proteomes" id="UP000238196">
    <property type="component" value="Unassembled WGS sequence"/>
</dbReference>
<sequence>MFFERPDTGERAVLVHLDMYDDAEREDPAEFQELVVSAGAVPVALVTGSRSTPNPKFYAGSGKVDEIRDTVRDLEAEVVLFNHALSPAQERNLEHALQCRVLDRTGLILDIFAQRARTHEGKLQVELAQLEHMSTRLVRGWTHLERQKGGIGLRGPGETQLETDRRLLRERIKYIHKRLDKVRKQRDQGRRARLRAEIPTVSLVGYTNAGKSTLFNSLSMAGVYAADQLFATLDPTLRRLQMPDIGPIILADTVGFIRHLPHKLVDAFQATLQETSEASLLLHVVDAASAERDRNLEAVNLVLQEIDAADIPTLMVFNKIDLMERVEPHIDRNSKGRPIAVWLSAQRGEGLELLQQAVAECLGDDLFAETLTLKPAEGAMRAALYAQGCVLDESWDESGNNLLQVRLPLSDFLQMLRRCDIEPERFGLRKQHKETCEDFEASLDFVVP</sequence>
<dbReference type="PIRSF" id="PIRSF006809">
    <property type="entry name" value="GTP-binding_hflX_prd"/>
    <property type="match status" value="1"/>
</dbReference>
<keyword evidence="1 6" id="KW-0963">Cytoplasm</keyword>
<dbReference type="Gene3D" id="6.10.250.2860">
    <property type="match status" value="1"/>
</dbReference>
<evidence type="ECO:0000313" key="11">
    <source>
        <dbReference type="Proteomes" id="UP000238196"/>
    </source>
</evidence>
<protein>
    <recommendedName>
        <fullName evidence="6">GTPase HflX</fullName>
    </recommendedName>
    <alternativeName>
        <fullName evidence="6">GTP-binding protein HflX</fullName>
    </alternativeName>
</protein>
<evidence type="ECO:0000256" key="2">
    <source>
        <dbReference type="ARBA" id="ARBA00022723"/>
    </source>
</evidence>
<evidence type="ECO:0000259" key="9">
    <source>
        <dbReference type="PROSITE" id="PS51705"/>
    </source>
</evidence>
<gene>
    <name evidence="6" type="primary">hflX</name>
    <name evidence="10" type="ORF">C4K68_26135</name>
</gene>
<keyword evidence="2 8" id="KW-0479">Metal-binding</keyword>